<evidence type="ECO:0000313" key="2">
    <source>
        <dbReference type="Proteomes" id="UP001163324"/>
    </source>
</evidence>
<accession>A0ACC0V0S8</accession>
<name>A0ACC0V0S8_9HYPO</name>
<organism evidence="1 2">
    <name type="scientific">Trichothecium roseum</name>
    <dbReference type="NCBI Taxonomy" id="47278"/>
    <lineage>
        <taxon>Eukaryota</taxon>
        <taxon>Fungi</taxon>
        <taxon>Dikarya</taxon>
        <taxon>Ascomycota</taxon>
        <taxon>Pezizomycotina</taxon>
        <taxon>Sordariomycetes</taxon>
        <taxon>Hypocreomycetidae</taxon>
        <taxon>Hypocreales</taxon>
        <taxon>Hypocreales incertae sedis</taxon>
        <taxon>Trichothecium</taxon>
    </lineage>
</organism>
<keyword evidence="2" id="KW-1185">Reference proteome</keyword>
<comment type="caution">
    <text evidence="1">The sequence shown here is derived from an EMBL/GenBank/DDBJ whole genome shotgun (WGS) entry which is preliminary data.</text>
</comment>
<sequence>MELATAASTRPNTRKKPFNPRVSRTRKPREKKYGHRSPGRHPEGDDSPLHKHNFFPYVEGDYDDDEDPIWPTSCEDAEALETERGSHEANAPTASPFSAPSLKIPPKQVDPDVMPALDGDQKYCYLPSTAYSVFTPGFRHGPIALEKHQISKSAQALNTSLDWTGFQMAILEGKGFESSNEPTIWDSDDGRFAEDMTSWFDEFGFETHGSLIPGDKANRTSFSHGKVDSITPLSSDHSTTRPPGFQSLLLGTDVTADGCDKRKHHGSQGGAAYPGQYGAPDCAWPCIVGYHDENPNRYHEMVGEDFIIDSINEETDSCLDIDKVPALEFPISYVSKPSTKSAYTAGMGDGSKEVVPFKPARPYNGTRLRKKLTKTTPTMHTRQREPAGSGHVHTSSKVRLRYAVASEAKSTLLDIDESESKARQLRRRLGRSAIIWAKARPEEHKAAPGYYIGDGGVGDQKVTGDDVRVMADGFGEYITSLFVPRMGDEKCLDTTMGPGADTITHLSLPDTEYARDNTISEGSESGQHHSARGDDCATKGLTSNVRASQTSSNRRPALADTCSDLLPKPTASTGDTKIQQVDNTAHLTAYRLSWRLCSLSDHSTTATSQILQSPLSRDPQYLLICINGKRLKTLQQIDLNTHGNDQQMFQQIREVYQSVREESEWKITYLIPRYVRRLALSVSRHWPRLSMPPGALQMNWMSFRRISTADFVRFQILPIGKNSYPGCLQKKQLPPPEEVWKSRYLYEPVPRQDVEFFEIPLPHLLSQGEHLDNFWMTTFPKKLHEPLVRKHGAAGQRVVGWGIDIKEELNWRCILFFISAVLLLTGVGVVIYVAVTSDPSSAFGLGAYLVAIFTTFIAYQYFAWRDDLGDG</sequence>
<evidence type="ECO:0000313" key="1">
    <source>
        <dbReference type="EMBL" id="KAI9899427.1"/>
    </source>
</evidence>
<dbReference type="Proteomes" id="UP001163324">
    <property type="component" value="Chromosome 5"/>
</dbReference>
<dbReference type="EMBL" id="CM047944">
    <property type="protein sequence ID" value="KAI9899427.1"/>
    <property type="molecule type" value="Genomic_DNA"/>
</dbReference>
<gene>
    <name evidence="1" type="ORF">N3K66_005888</name>
</gene>
<reference evidence="1" key="1">
    <citation type="submission" date="2022-10" db="EMBL/GenBank/DDBJ databases">
        <title>Complete Genome of Trichothecium roseum strain YXFP-22015, a Plant Pathogen Isolated from Citrus.</title>
        <authorList>
            <person name="Wang Y."/>
            <person name="Zhu L."/>
        </authorList>
    </citation>
    <scope>NUCLEOTIDE SEQUENCE</scope>
    <source>
        <strain evidence="1">YXFP-22015</strain>
    </source>
</reference>
<proteinExistence type="predicted"/>
<protein>
    <submittedName>
        <fullName evidence="1">Uncharacterized protein</fullName>
    </submittedName>
</protein>